<organism evidence="3 4">
    <name type="scientific">Candidatus Scybalenecus merdavium</name>
    <dbReference type="NCBI Taxonomy" id="2840939"/>
    <lineage>
        <taxon>Bacteria</taxon>
        <taxon>Bacillati</taxon>
        <taxon>Bacillota</taxon>
        <taxon>Clostridia</taxon>
        <taxon>Eubacteriales</taxon>
        <taxon>Oscillospiraceae</taxon>
        <taxon>Oscillospiraceae incertae sedis</taxon>
        <taxon>Candidatus Scybalenecus</taxon>
    </lineage>
</organism>
<keyword evidence="3" id="KW-0489">Methyltransferase</keyword>
<dbReference type="Gene3D" id="3.40.50.150">
    <property type="entry name" value="Vaccinia Virus protein VP39"/>
    <property type="match status" value="1"/>
</dbReference>
<dbReference type="AlphaFoldDB" id="A0A9D1MTP5"/>
<dbReference type="GO" id="GO:0008168">
    <property type="term" value="F:methyltransferase activity"/>
    <property type="evidence" value="ECO:0007669"/>
    <property type="project" value="UniProtKB-KW"/>
</dbReference>
<keyword evidence="1" id="KW-0808">Transferase</keyword>
<dbReference type="Pfam" id="PF13649">
    <property type="entry name" value="Methyltransf_25"/>
    <property type="match status" value="1"/>
</dbReference>
<dbReference type="InterPro" id="IPR029063">
    <property type="entry name" value="SAM-dependent_MTases_sf"/>
</dbReference>
<reference evidence="3" key="1">
    <citation type="submission" date="2020-10" db="EMBL/GenBank/DDBJ databases">
        <authorList>
            <person name="Gilroy R."/>
        </authorList>
    </citation>
    <scope>NUCLEOTIDE SEQUENCE</scope>
    <source>
        <strain evidence="3">CHK176-6737</strain>
    </source>
</reference>
<dbReference type="SUPFAM" id="SSF53335">
    <property type="entry name" value="S-adenosyl-L-methionine-dependent methyltransferases"/>
    <property type="match status" value="1"/>
</dbReference>
<feature type="domain" description="Methyltransferase" evidence="2">
    <location>
        <begin position="72"/>
        <end position="165"/>
    </location>
</feature>
<dbReference type="CDD" id="cd02440">
    <property type="entry name" value="AdoMet_MTases"/>
    <property type="match status" value="1"/>
</dbReference>
<dbReference type="GO" id="GO:0032259">
    <property type="term" value="P:methylation"/>
    <property type="evidence" value="ECO:0007669"/>
    <property type="project" value="UniProtKB-KW"/>
</dbReference>
<dbReference type="PANTHER" id="PTHR43861">
    <property type="entry name" value="TRANS-ACONITATE 2-METHYLTRANSFERASE-RELATED"/>
    <property type="match status" value="1"/>
</dbReference>
<reference evidence="3" key="2">
    <citation type="journal article" date="2021" name="PeerJ">
        <title>Extensive microbial diversity within the chicken gut microbiome revealed by metagenomics and culture.</title>
        <authorList>
            <person name="Gilroy R."/>
            <person name="Ravi A."/>
            <person name="Getino M."/>
            <person name="Pursley I."/>
            <person name="Horton D.L."/>
            <person name="Alikhan N.F."/>
            <person name="Baker D."/>
            <person name="Gharbi K."/>
            <person name="Hall N."/>
            <person name="Watson M."/>
            <person name="Adriaenssens E.M."/>
            <person name="Foster-Nyarko E."/>
            <person name="Jarju S."/>
            <person name="Secka A."/>
            <person name="Antonio M."/>
            <person name="Oren A."/>
            <person name="Chaudhuri R.R."/>
            <person name="La Ragione R."/>
            <person name="Hildebrand F."/>
            <person name="Pallen M.J."/>
        </authorList>
    </citation>
    <scope>NUCLEOTIDE SEQUENCE</scope>
    <source>
        <strain evidence="3">CHK176-6737</strain>
    </source>
</reference>
<dbReference type="EMBL" id="DVNM01000005">
    <property type="protein sequence ID" value="HIU68489.1"/>
    <property type="molecule type" value="Genomic_DNA"/>
</dbReference>
<dbReference type="InterPro" id="IPR041698">
    <property type="entry name" value="Methyltransf_25"/>
</dbReference>
<name>A0A9D1MTP5_9FIRM</name>
<dbReference type="Proteomes" id="UP000824125">
    <property type="component" value="Unassembled WGS sequence"/>
</dbReference>
<protein>
    <submittedName>
        <fullName evidence="3">Class I SAM-dependent methyltransferase</fullName>
    </submittedName>
</protein>
<evidence type="ECO:0000259" key="2">
    <source>
        <dbReference type="Pfam" id="PF13649"/>
    </source>
</evidence>
<accession>A0A9D1MTP5</accession>
<evidence type="ECO:0000313" key="4">
    <source>
        <dbReference type="Proteomes" id="UP000824125"/>
    </source>
</evidence>
<sequence>MMENKIRTPQEISAYMTALKTWMQENQNTPAEEMGSFFAARLHIYEDRHLSQWGEEYAHIAEFFDDKMQTLLDLGCGTGLELKAIFARFPNAKVTGIDLSAEMLQKLQEKFKNKNIELLQADYTKYPFEKTQYDAALSFETLHHFTYDEKKALYRKIFQALRPGGYYIECDYTACCEEEEALCLAYRAKKRRASSLPDNTWLHVDIPLTAEHQTELMKAAGFQTVKILYQNGSTVIYRADKASINK</sequence>
<evidence type="ECO:0000256" key="1">
    <source>
        <dbReference type="ARBA" id="ARBA00022679"/>
    </source>
</evidence>
<comment type="caution">
    <text evidence="3">The sequence shown here is derived from an EMBL/GenBank/DDBJ whole genome shotgun (WGS) entry which is preliminary data.</text>
</comment>
<gene>
    <name evidence="3" type="ORF">IAD23_00850</name>
</gene>
<evidence type="ECO:0000313" key="3">
    <source>
        <dbReference type="EMBL" id="HIU68489.1"/>
    </source>
</evidence>
<proteinExistence type="predicted"/>